<feature type="compositionally biased region" description="Basic and acidic residues" evidence="1">
    <location>
        <begin position="207"/>
        <end position="253"/>
    </location>
</feature>
<organism evidence="2 3">
    <name type="scientific">Schizophyllum amplum</name>
    <dbReference type="NCBI Taxonomy" id="97359"/>
    <lineage>
        <taxon>Eukaryota</taxon>
        <taxon>Fungi</taxon>
        <taxon>Dikarya</taxon>
        <taxon>Basidiomycota</taxon>
        <taxon>Agaricomycotina</taxon>
        <taxon>Agaricomycetes</taxon>
        <taxon>Agaricomycetidae</taxon>
        <taxon>Agaricales</taxon>
        <taxon>Schizophyllaceae</taxon>
        <taxon>Schizophyllum</taxon>
    </lineage>
</organism>
<gene>
    <name evidence="2" type="ORF">BD626DRAFT_566147</name>
</gene>
<sequence>MHRVYNWTCDNARVPQKSPYAPPTPANALHHLPLDGTPVVTKSRQRSASMHDTRSRSVAPPKRSLTTPTNPYSGSKHSNSSYTLVQPVVPAVPPLPPTRYPVPPPPQIIYYEQSQPQPQPRRHNRANSYAAPPPPQVYASYPGQPPVAAQVYPYPTTVPRKSTSSAQRAPIVVPQAVPQYAMPQSPKQQPLIKRIFGFGRKNSTRSSSREPSREHERRGSKEYSRPSYDDSKSRSREHSYDEKHHHKERESRHRSSSQHPRSPQQQHHHRSSRPRERRLSY</sequence>
<protein>
    <submittedName>
        <fullName evidence="2">Uncharacterized protein</fullName>
    </submittedName>
</protein>
<feature type="compositionally biased region" description="Polar residues" evidence="1">
    <location>
        <begin position="64"/>
        <end position="81"/>
    </location>
</feature>
<dbReference type="EMBL" id="VDMD01000003">
    <property type="protein sequence ID" value="TRM67108.1"/>
    <property type="molecule type" value="Genomic_DNA"/>
</dbReference>
<proteinExistence type="predicted"/>
<accession>A0A550CQQ5</accession>
<name>A0A550CQQ5_9AGAR</name>
<feature type="region of interest" description="Disordered" evidence="1">
    <location>
        <begin position="13"/>
        <end position="81"/>
    </location>
</feature>
<dbReference type="AlphaFoldDB" id="A0A550CQQ5"/>
<reference evidence="2 3" key="1">
    <citation type="journal article" date="2019" name="New Phytol.">
        <title>Comparative genomics reveals unique wood-decay strategies and fruiting body development in the Schizophyllaceae.</title>
        <authorList>
            <person name="Almasi E."/>
            <person name="Sahu N."/>
            <person name="Krizsan K."/>
            <person name="Balint B."/>
            <person name="Kovacs G.M."/>
            <person name="Kiss B."/>
            <person name="Cseklye J."/>
            <person name="Drula E."/>
            <person name="Henrissat B."/>
            <person name="Nagy I."/>
            <person name="Chovatia M."/>
            <person name="Adam C."/>
            <person name="LaButti K."/>
            <person name="Lipzen A."/>
            <person name="Riley R."/>
            <person name="Grigoriev I.V."/>
            <person name="Nagy L.G."/>
        </authorList>
    </citation>
    <scope>NUCLEOTIDE SEQUENCE [LARGE SCALE GENOMIC DNA]</scope>
    <source>
        <strain evidence="2 3">NL-1724</strain>
    </source>
</reference>
<evidence type="ECO:0000313" key="2">
    <source>
        <dbReference type="EMBL" id="TRM67108.1"/>
    </source>
</evidence>
<evidence type="ECO:0000256" key="1">
    <source>
        <dbReference type="SAM" id="MobiDB-lite"/>
    </source>
</evidence>
<feature type="region of interest" description="Disordered" evidence="1">
    <location>
        <begin position="180"/>
        <end position="281"/>
    </location>
</feature>
<evidence type="ECO:0000313" key="3">
    <source>
        <dbReference type="Proteomes" id="UP000320762"/>
    </source>
</evidence>
<keyword evidence="3" id="KW-1185">Reference proteome</keyword>
<feature type="compositionally biased region" description="Pro residues" evidence="1">
    <location>
        <begin position="96"/>
        <end position="107"/>
    </location>
</feature>
<dbReference type="OrthoDB" id="2976199at2759"/>
<feature type="region of interest" description="Disordered" evidence="1">
    <location>
        <begin position="96"/>
        <end position="140"/>
    </location>
</feature>
<comment type="caution">
    <text evidence="2">The sequence shown here is derived from an EMBL/GenBank/DDBJ whole genome shotgun (WGS) entry which is preliminary data.</text>
</comment>
<dbReference type="Proteomes" id="UP000320762">
    <property type="component" value="Unassembled WGS sequence"/>
</dbReference>